<evidence type="ECO:0000313" key="3">
    <source>
        <dbReference type="EMBL" id="MBU3876643.1"/>
    </source>
</evidence>
<keyword evidence="4" id="KW-1185">Reference proteome</keyword>
<gene>
    <name evidence="3" type="ORF">HGO97_012595</name>
</gene>
<name>A0ABS6D4X1_9FIRM</name>
<dbReference type="Pfam" id="PF02838">
    <property type="entry name" value="Glyco_hydro_20b"/>
    <property type="match status" value="1"/>
</dbReference>
<evidence type="ECO:0000256" key="1">
    <source>
        <dbReference type="ARBA" id="ARBA00023295"/>
    </source>
</evidence>
<sequence length="704" mass="82922">MRQMMPEVKKIREKGGYSKNFYSFFLFGEVPFLEEAKEILHLKLWNYEELGGSKDGIGIHLRSLGEIQEVLGEQTWLAKAVPEEEAGLFQKQGYLLDISEEEIQIFTDTKEGLVYALATVKQLLEEGEGFCLPCITAADWPSIKYRSLSVTFAWYAGYGRFGFDMQLWGLEEWKQFLNICSDYKMNQLNMCLYGYWPFHMKEYPEAELRGLKMKLWNPESENWVEVEYMHPNLAEEFLPQLIEYGHKLGIQFFAYIGLNSYSGGYSNAHPDQRMKMPKDSHFINDFDSLCLSDEKTIQYLKQSMRNIVAQGFDGIDFEESEEAYWYCNCKTCRQTFWKGCKTPEETLHAANTWLLKILYEELKAARPDITIGIRAWRQPPLVRSEELIEEMKASIPEDVVLFWAPGQYVEESEFEKWVRAFGRDRIRARDTEAIGFAAGLGRLIRPFKWNGLRCEEEPITQYIDEDIRQHRGSVKMHAAGINGYLFEWYGFFMAFFAHAYYSWGGEKAAEDFYRYSLQAVFGGLADDIYFVMTQMFTIHESQLNIFELEFPFAKNKVEERDIPRIQEAIEVYPVLIQKLDGIIETLRLDKRNSAFALHFKKWKVSVMRSRVIYDMALESLKYEKAETEEERQDCLRRMYLQNEREFEIIRENYFDVNPVTETGTASCMIPYHELKRCILNRLYPDRRQEKPVYLGVESLGWMWF</sequence>
<reference evidence="3 4" key="1">
    <citation type="submission" date="2021-06" db="EMBL/GenBank/DDBJ databases">
        <title>Faecalicatena sp. nov. isolated from porcine feces.</title>
        <authorList>
            <person name="Oh B.S."/>
            <person name="Lee J.H."/>
        </authorList>
    </citation>
    <scope>NUCLEOTIDE SEQUENCE [LARGE SCALE GENOMIC DNA]</scope>
    <source>
        <strain evidence="3 4">AGMB00832</strain>
    </source>
</reference>
<protein>
    <recommendedName>
        <fullName evidence="2">Beta-hexosaminidase bacterial type N-terminal domain-containing protein</fullName>
    </recommendedName>
</protein>
<organism evidence="3 4">
    <name type="scientific">Faecalicatena faecalis</name>
    <dbReference type="NCBI Taxonomy" id="2726362"/>
    <lineage>
        <taxon>Bacteria</taxon>
        <taxon>Bacillati</taxon>
        <taxon>Bacillota</taxon>
        <taxon>Clostridia</taxon>
        <taxon>Lachnospirales</taxon>
        <taxon>Lachnospiraceae</taxon>
        <taxon>Faecalicatena</taxon>
    </lineage>
</organism>
<evidence type="ECO:0000259" key="2">
    <source>
        <dbReference type="Pfam" id="PF02838"/>
    </source>
</evidence>
<dbReference type="InterPro" id="IPR015882">
    <property type="entry name" value="HEX_bac_N"/>
</dbReference>
<dbReference type="RefSeq" id="WP_216242166.1">
    <property type="nucleotide sequence ID" value="NZ_JABACJ020000011.1"/>
</dbReference>
<keyword evidence="1" id="KW-0326">Glycosidase</keyword>
<evidence type="ECO:0000313" key="4">
    <source>
        <dbReference type="Proteomes" id="UP000723714"/>
    </source>
</evidence>
<accession>A0ABS6D4X1</accession>
<dbReference type="Proteomes" id="UP000723714">
    <property type="component" value="Unassembled WGS sequence"/>
</dbReference>
<keyword evidence="1" id="KW-0378">Hydrolase</keyword>
<feature type="domain" description="Beta-hexosaminidase bacterial type N-terminal" evidence="2">
    <location>
        <begin position="86"/>
        <end position="140"/>
    </location>
</feature>
<proteinExistence type="predicted"/>
<comment type="caution">
    <text evidence="3">The sequence shown here is derived from an EMBL/GenBank/DDBJ whole genome shotgun (WGS) entry which is preliminary data.</text>
</comment>
<dbReference type="EMBL" id="JABACJ020000011">
    <property type="protein sequence ID" value="MBU3876643.1"/>
    <property type="molecule type" value="Genomic_DNA"/>
</dbReference>